<proteinExistence type="predicted"/>
<protein>
    <submittedName>
        <fullName evidence="2">Lrp/AsnC family transcriptional regulator</fullName>
    </submittedName>
</protein>
<dbReference type="EMBL" id="RJJQ01000004">
    <property type="protein sequence ID" value="RNI23823.1"/>
    <property type="molecule type" value="Genomic_DNA"/>
</dbReference>
<reference evidence="2 3" key="1">
    <citation type="submission" date="2018-11" db="EMBL/GenBank/DDBJ databases">
        <title>Draft genome of Simplicispira Flexivirga sp. BO-16.</title>
        <authorList>
            <person name="Im W.T."/>
        </authorList>
    </citation>
    <scope>NUCLEOTIDE SEQUENCE [LARGE SCALE GENOMIC DNA]</scope>
    <source>
        <strain evidence="2 3">BO-16</strain>
    </source>
</reference>
<sequence>MNARLDKITESGVIVGFTVRVRDPAGVTAVRAIMLVGVEGRNTREVLRSLRGIPEIAALHTTNGHWDVVSELSRENRAALDRALSIVRGISGIRASETSILLSTATS</sequence>
<dbReference type="RefSeq" id="WP_123270561.1">
    <property type="nucleotide sequence ID" value="NZ_RJJQ01000004.1"/>
</dbReference>
<gene>
    <name evidence="2" type="ORF">EFY87_05985</name>
</gene>
<dbReference type="AlphaFoldDB" id="A0A3M9MG15"/>
<dbReference type="InterPro" id="IPR011008">
    <property type="entry name" value="Dimeric_a/b-barrel"/>
</dbReference>
<dbReference type="OrthoDB" id="9809462at2"/>
<dbReference type="Pfam" id="PF01037">
    <property type="entry name" value="AsnC_trans_reg"/>
    <property type="match status" value="1"/>
</dbReference>
<evidence type="ECO:0000313" key="2">
    <source>
        <dbReference type="EMBL" id="RNI23823.1"/>
    </source>
</evidence>
<evidence type="ECO:0000313" key="3">
    <source>
        <dbReference type="Proteomes" id="UP000271678"/>
    </source>
</evidence>
<accession>A0A3M9MG15</accession>
<dbReference type="SUPFAM" id="SSF54909">
    <property type="entry name" value="Dimeric alpha+beta barrel"/>
    <property type="match status" value="1"/>
</dbReference>
<keyword evidence="3" id="KW-1185">Reference proteome</keyword>
<name>A0A3M9MG15_9MICO</name>
<dbReference type="Proteomes" id="UP000271678">
    <property type="component" value="Unassembled WGS sequence"/>
</dbReference>
<evidence type="ECO:0000259" key="1">
    <source>
        <dbReference type="Pfam" id="PF01037"/>
    </source>
</evidence>
<dbReference type="InterPro" id="IPR019887">
    <property type="entry name" value="Tscrpt_reg_AsnC/Lrp_C"/>
</dbReference>
<organism evidence="2 3">
    <name type="scientific">Flexivirga caeni</name>
    <dbReference type="NCBI Taxonomy" id="2294115"/>
    <lineage>
        <taxon>Bacteria</taxon>
        <taxon>Bacillati</taxon>
        <taxon>Actinomycetota</taxon>
        <taxon>Actinomycetes</taxon>
        <taxon>Micrococcales</taxon>
        <taxon>Dermacoccaceae</taxon>
        <taxon>Flexivirga</taxon>
    </lineage>
</organism>
<feature type="domain" description="Transcription regulator AsnC/Lrp ligand binding" evidence="1">
    <location>
        <begin position="35"/>
        <end position="104"/>
    </location>
</feature>
<dbReference type="Gene3D" id="3.30.70.920">
    <property type="match status" value="1"/>
</dbReference>
<comment type="caution">
    <text evidence="2">The sequence shown here is derived from an EMBL/GenBank/DDBJ whole genome shotgun (WGS) entry which is preliminary data.</text>
</comment>